<evidence type="ECO:0000313" key="7">
    <source>
        <dbReference type="EMBL" id="KRG09436.1"/>
    </source>
</evidence>
<keyword evidence="2" id="KW-0134">Cell wall</keyword>
<dbReference type="EMBL" id="LGPB01000140">
    <property type="protein sequence ID" value="KRG09436.1"/>
    <property type="molecule type" value="Genomic_DNA"/>
</dbReference>
<keyword evidence="5" id="KW-0572">Peptidoglycan-anchor</keyword>
<dbReference type="Proteomes" id="UP000053881">
    <property type="component" value="Unassembled WGS sequence"/>
</dbReference>
<reference evidence="7 8" key="1">
    <citation type="submission" date="2015-06" db="EMBL/GenBank/DDBJ databases">
        <title>Genome sequencing project of Bacillus galactosidilyticus PL133.</title>
        <authorList>
            <person name="Gaiero J."/>
            <person name="Nicol R."/>
            <person name="Habash M."/>
        </authorList>
    </citation>
    <scope>NUCLEOTIDE SEQUENCE [LARGE SCALE GENOMIC DNA]</scope>
    <source>
        <strain evidence="7 8">PL133</strain>
    </source>
</reference>
<keyword evidence="4" id="KW-0732">Signal</keyword>
<dbReference type="Gene3D" id="2.60.40.740">
    <property type="match status" value="1"/>
</dbReference>
<keyword evidence="3" id="KW-0964">Secreted</keyword>
<name>A0A0Q9XM45_9BACI</name>
<evidence type="ECO:0000256" key="4">
    <source>
        <dbReference type="ARBA" id="ARBA00022729"/>
    </source>
</evidence>
<proteinExistence type="predicted"/>
<dbReference type="Gene3D" id="2.60.40.1280">
    <property type="match status" value="1"/>
</dbReference>
<protein>
    <recommendedName>
        <fullName evidence="6">Collagen binding domain-containing protein</fullName>
    </recommendedName>
</protein>
<evidence type="ECO:0000256" key="2">
    <source>
        <dbReference type="ARBA" id="ARBA00022512"/>
    </source>
</evidence>
<dbReference type="InterPro" id="IPR008966">
    <property type="entry name" value="Adhesion_dom_sf"/>
</dbReference>
<dbReference type="GO" id="GO:0005518">
    <property type="term" value="F:collagen binding"/>
    <property type="evidence" value="ECO:0007669"/>
    <property type="project" value="InterPro"/>
</dbReference>
<feature type="domain" description="Collagen binding" evidence="6">
    <location>
        <begin position="76"/>
        <end position="192"/>
    </location>
</feature>
<dbReference type="PATRIC" id="fig|217031.4.peg.8147"/>
<dbReference type="InterPro" id="IPR011252">
    <property type="entry name" value="Fibrogen-bd_dom1"/>
</dbReference>
<comment type="subcellular location">
    <subcellularLocation>
        <location evidence="1">Secreted</location>
        <location evidence="1">Cell wall</location>
    </subcellularLocation>
</comment>
<evidence type="ECO:0000256" key="1">
    <source>
        <dbReference type="ARBA" id="ARBA00004191"/>
    </source>
</evidence>
<evidence type="ECO:0000259" key="6">
    <source>
        <dbReference type="Pfam" id="PF05737"/>
    </source>
</evidence>
<evidence type="ECO:0000256" key="5">
    <source>
        <dbReference type="ARBA" id="ARBA00023088"/>
    </source>
</evidence>
<organism evidence="7 8">
    <name type="scientific">Lederbergia galactosidilytica</name>
    <dbReference type="NCBI Taxonomy" id="217031"/>
    <lineage>
        <taxon>Bacteria</taxon>
        <taxon>Bacillati</taxon>
        <taxon>Bacillota</taxon>
        <taxon>Bacilli</taxon>
        <taxon>Bacillales</taxon>
        <taxon>Bacillaceae</taxon>
        <taxon>Lederbergia</taxon>
    </lineage>
</organism>
<dbReference type="InterPro" id="IPR008456">
    <property type="entry name" value="Collagen-bd_dom"/>
</dbReference>
<dbReference type="AlphaFoldDB" id="A0A0Q9XM45"/>
<dbReference type="SUPFAM" id="SSF49401">
    <property type="entry name" value="Bacterial adhesins"/>
    <property type="match status" value="2"/>
</dbReference>
<dbReference type="Pfam" id="PF05737">
    <property type="entry name" value="Collagen_bind"/>
    <property type="match status" value="1"/>
</dbReference>
<gene>
    <name evidence="7" type="ORF">ACA29_24170</name>
</gene>
<dbReference type="GO" id="GO:0007155">
    <property type="term" value="P:cell adhesion"/>
    <property type="evidence" value="ECO:0007669"/>
    <property type="project" value="InterPro"/>
</dbReference>
<sequence>MTNGVDVGEYSIVDGELRFVFNENIEDSAVQNGFVGLNLQFNLEKFQENIVQRIHFNDKSDKTLTVIAKPKGDISTITKEGHPDRELNAREITWTIDIMNDHEEAITNATLKDIIPDGLGEPRDFVINELSIGLNGDKRVGAEFNAKPQVDGNEFNIEFENIAPYQGYRIQYTTTIEDYTIDSFTNDALFSYGEMMHCSLMEVQDCQQKQL</sequence>
<accession>A0A0Q9XM45</accession>
<evidence type="ECO:0000256" key="3">
    <source>
        <dbReference type="ARBA" id="ARBA00022525"/>
    </source>
</evidence>
<evidence type="ECO:0000313" key="8">
    <source>
        <dbReference type="Proteomes" id="UP000053881"/>
    </source>
</evidence>
<comment type="caution">
    <text evidence="7">The sequence shown here is derived from an EMBL/GenBank/DDBJ whole genome shotgun (WGS) entry which is preliminary data.</text>
</comment>